<dbReference type="InterPro" id="IPR004843">
    <property type="entry name" value="Calcineurin-like_PHP"/>
</dbReference>
<dbReference type="InterPro" id="IPR029052">
    <property type="entry name" value="Metallo-depent_PP-like"/>
</dbReference>
<keyword evidence="3" id="KW-1185">Reference proteome</keyword>
<keyword evidence="2" id="KW-0378">Hydrolase</keyword>
<dbReference type="Proteomes" id="UP000051260">
    <property type="component" value="Unassembled WGS sequence"/>
</dbReference>
<sequence length="209" mass="23404">MQLEKLLTKVPQDHRIVLVGDYVDRGEHSAEVLRLISARPDLTCLKGNHEEMMLWFLSDPTGQGRRWLRYGGLQTLASFDLHGVQAEMSNDELIECRDRLQKAMGNTLFQWVAELRTWEMSGNVLTVHAGADPKVPPSEQSEKTLIWGHPSFQSKARRDGVWVVHGHTIVNEASAQQGRISIDTGAFVTGVLSAVCLDGTEPRFLTSRD</sequence>
<dbReference type="GO" id="GO:0005737">
    <property type="term" value="C:cytoplasm"/>
    <property type="evidence" value="ECO:0007669"/>
    <property type="project" value="TreeGrafter"/>
</dbReference>
<dbReference type="SUPFAM" id="SSF56300">
    <property type="entry name" value="Metallo-dependent phosphatases"/>
    <property type="match status" value="1"/>
</dbReference>
<protein>
    <submittedName>
        <fullName evidence="2">Serine/threonine-protein phosphatase 2</fullName>
        <ecNumber evidence="2">3.1.3.16</ecNumber>
    </submittedName>
</protein>
<accession>A0A0P1IHX8</accession>
<name>A0A0P1IHX8_9RHOB</name>
<dbReference type="PANTHER" id="PTHR42850">
    <property type="entry name" value="METALLOPHOSPHOESTERASE"/>
    <property type="match status" value="1"/>
</dbReference>
<dbReference type="GO" id="GO:0008803">
    <property type="term" value="F:bis(5'-nucleosyl)-tetraphosphatase (symmetrical) activity"/>
    <property type="evidence" value="ECO:0007669"/>
    <property type="project" value="TreeGrafter"/>
</dbReference>
<reference evidence="3" key="1">
    <citation type="submission" date="2015-09" db="EMBL/GenBank/DDBJ databases">
        <authorList>
            <person name="Rodrigo-Torres L."/>
            <person name="Arahal D.R."/>
        </authorList>
    </citation>
    <scope>NUCLEOTIDE SEQUENCE [LARGE SCALE GENOMIC DNA]</scope>
    <source>
        <strain evidence="3">CECT 5091</strain>
    </source>
</reference>
<evidence type="ECO:0000259" key="1">
    <source>
        <dbReference type="PROSITE" id="PS00125"/>
    </source>
</evidence>
<dbReference type="PROSITE" id="PS00125">
    <property type="entry name" value="SER_THR_PHOSPHATASE"/>
    <property type="match status" value="1"/>
</dbReference>
<gene>
    <name evidence="2" type="primary">pphB</name>
    <name evidence="2" type="ORF">RUE5091_02368</name>
</gene>
<dbReference type="GO" id="GO:0110154">
    <property type="term" value="P:RNA decapping"/>
    <property type="evidence" value="ECO:0007669"/>
    <property type="project" value="TreeGrafter"/>
</dbReference>
<proteinExistence type="predicted"/>
<dbReference type="Pfam" id="PF00149">
    <property type="entry name" value="Metallophos"/>
    <property type="match status" value="1"/>
</dbReference>
<dbReference type="EC" id="3.1.3.16" evidence="2"/>
<dbReference type="GO" id="GO:0004722">
    <property type="term" value="F:protein serine/threonine phosphatase activity"/>
    <property type="evidence" value="ECO:0007669"/>
    <property type="project" value="UniProtKB-EC"/>
</dbReference>
<dbReference type="Gene3D" id="3.60.21.10">
    <property type="match status" value="1"/>
</dbReference>
<evidence type="ECO:0000313" key="2">
    <source>
        <dbReference type="EMBL" id="CUK02568.1"/>
    </source>
</evidence>
<dbReference type="PANTHER" id="PTHR42850:SF4">
    <property type="entry name" value="ZINC-DEPENDENT ENDOPOLYPHOSPHATASE"/>
    <property type="match status" value="1"/>
</dbReference>
<evidence type="ECO:0000313" key="3">
    <source>
        <dbReference type="Proteomes" id="UP000051260"/>
    </source>
</evidence>
<dbReference type="AlphaFoldDB" id="A0A0P1IHX8"/>
<dbReference type="InterPro" id="IPR050126">
    <property type="entry name" value="Ap4A_hydrolase"/>
</dbReference>
<feature type="domain" description="Serine/threonine specific protein phosphatases" evidence="1">
    <location>
        <begin position="45"/>
        <end position="50"/>
    </location>
</feature>
<organism evidence="2 3">
    <name type="scientific">Ruegeria denitrificans</name>
    <dbReference type="NCBI Taxonomy" id="1715692"/>
    <lineage>
        <taxon>Bacteria</taxon>
        <taxon>Pseudomonadati</taxon>
        <taxon>Pseudomonadota</taxon>
        <taxon>Alphaproteobacteria</taxon>
        <taxon>Rhodobacterales</taxon>
        <taxon>Roseobacteraceae</taxon>
        <taxon>Ruegeria</taxon>
    </lineage>
</organism>
<dbReference type="InterPro" id="IPR006186">
    <property type="entry name" value="Ser/Thr-sp_prot-phosphatase"/>
</dbReference>
<dbReference type="EMBL" id="CYUD01000007">
    <property type="protein sequence ID" value="CUK02568.1"/>
    <property type="molecule type" value="Genomic_DNA"/>
</dbReference>
<dbReference type="STRING" id="1715692.RUE5091_02368"/>